<accession>A0AAF0DJC3</accession>
<evidence type="ECO:0000256" key="1">
    <source>
        <dbReference type="SAM" id="MobiDB-lite"/>
    </source>
</evidence>
<sequence length="99" mass="10430">MATCKQTRFHLRDDKRSGGEIDIQGLDILVSSSSSPSGSGESSTPGRSTTLDSSTSPKSRKQKARRSPGKEILSNANLRLKPGVHYGLVGRNGTGKSSA</sequence>
<dbReference type="EMBL" id="CP120629">
    <property type="protein sequence ID" value="WEW59790.1"/>
    <property type="molecule type" value="Genomic_DNA"/>
</dbReference>
<dbReference type="SUPFAM" id="SSF52540">
    <property type="entry name" value="P-loop containing nucleoside triphosphate hydrolases"/>
    <property type="match status" value="1"/>
</dbReference>
<feature type="compositionally biased region" description="Basic residues" evidence="1">
    <location>
        <begin position="58"/>
        <end position="67"/>
    </location>
</feature>
<keyword evidence="3" id="KW-1185">Reference proteome</keyword>
<gene>
    <name evidence="2" type="ORF">PRK78_005270</name>
</gene>
<reference evidence="2" key="1">
    <citation type="submission" date="2023-03" db="EMBL/GenBank/DDBJ databases">
        <title>Emydomyces testavorans Genome Sequence.</title>
        <authorList>
            <person name="Hoyer L."/>
        </authorList>
    </citation>
    <scope>NUCLEOTIDE SEQUENCE</scope>
    <source>
        <strain evidence="2">16-2883</strain>
    </source>
</reference>
<dbReference type="Gene3D" id="3.40.50.300">
    <property type="entry name" value="P-loop containing nucleotide triphosphate hydrolases"/>
    <property type="match status" value="1"/>
</dbReference>
<evidence type="ECO:0000313" key="2">
    <source>
        <dbReference type="EMBL" id="WEW59790.1"/>
    </source>
</evidence>
<name>A0AAF0DJC3_9EURO</name>
<proteinExistence type="predicted"/>
<dbReference type="InterPro" id="IPR027417">
    <property type="entry name" value="P-loop_NTPase"/>
</dbReference>
<feature type="region of interest" description="Disordered" evidence="1">
    <location>
        <begin position="29"/>
        <end position="78"/>
    </location>
</feature>
<evidence type="ECO:0008006" key="4">
    <source>
        <dbReference type="Google" id="ProtNLM"/>
    </source>
</evidence>
<organism evidence="2 3">
    <name type="scientific">Emydomyces testavorans</name>
    <dbReference type="NCBI Taxonomy" id="2070801"/>
    <lineage>
        <taxon>Eukaryota</taxon>
        <taxon>Fungi</taxon>
        <taxon>Dikarya</taxon>
        <taxon>Ascomycota</taxon>
        <taxon>Pezizomycotina</taxon>
        <taxon>Eurotiomycetes</taxon>
        <taxon>Eurotiomycetidae</taxon>
        <taxon>Onygenales</taxon>
        <taxon>Nannizziopsiaceae</taxon>
        <taxon>Emydomyces</taxon>
    </lineage>
</organism>
<evidence type="ECO:0000313" key="3">
    <source>
        <dbReference type="Proteomes" id="UP001219355"/>
    </source>
</evidence>
<dbReference type="Proteomes" id="UP001219355">
    <property type="component" value="Chromosome 3"/>
</dbReference>
<protein>
    <recommendedName>
        <fullName evidence="4">ABC transporter domain-containing protein</fullName>
    </recommendedName>
</protein>
<dbReference type="AlphaFoldDB" id="A0AAF0DJC3"/>
<feature type="compositionally biased region" description="Low complexity" evidence="1">
    <location>
        <begin position="31"/>
        <end position="50"/>
    </location>
</feature>